<evidence type="ECO:0000256" key="1">
    <source>
        <dbReference type="SAM" id="MobiDB-lite"/>
    </source>
</evidence>
<proteinExistence type="predicted"/>
<gene>
    <name evidence="2" type="ORF">DI526_22905</name>
</gene>
<sequence length="59" mass="6339">MSAKPTEGEVLPTLPLPPPVLRTTSPTGGGFGFLTRPPRREPALHLTARRSQGCSLQEM</sequence>
<dbReference type="Proteomes" id="UP000249393">
    <property type="component" value="Unassembled WGS sequence"/>
</dbReference>
<accession>A0A2W5V4K1</accession>
<dbReference type="EMBL" id="QFQZ01000149">
    <property type="protein sequence ID" value="PZR30265.1"/>
    <property type="molecule type" value="Genomic_DNA"/>
</dbReference>
<name>A0A2W5V4K1_9CAUL</name>
<organism evidence="2 3">
    <name type="scientific">Caulobacter segnis</name>
    <dbReference type="NCBI Taxonomy" id="88688"/>
    <lineage>
        <taxon>Bacteria</taxon>
        <taxon>Pseudomonadati</taxon>
        <taxon>Pseudomonadota</taxon>
        <taxon>Alphaproteobacteria</taxon>
        <taxon>Caulobacterales</taxon>
        <taxon>Caulobacteraceae</taxon>
        <taxon>Caulobacter</taxon>
    </lineage>
</organism>
<comment type="caution">
    <text evidence="2">The sequence shown here is derived from an EMBL/GenBank/DDBJ whole genome shotgun (WGS) entry which is preliminary data.</text>
</comment>
<protein>
    <submittedName>
        <fullName evidence="2">Uncharacterized protein</fullName>
    </submittedName>
</protein>
<dbReference type="AlphaFoldDB" id="A0A2W5V4K1"/>
<reference evidence="2 3" key="1">
    <citation type="submission" date="2017-08" db="EMBL/GenBank/DDBJ databases">
        <title>Infants hospitalized years apart are colonized by the same room-sourced microbial strains.</title>
        <authorList>
            <person name="Brooks B."/>
            <person name="Olm M.R."/>
            <person name="Firek B.A."/>
            <person name="Baker R."/>
            <person name="Thomas B.C."/>
            <person name="Morowitz M.J."/>
            <person name="Banfield J.F."/>
        </authorList>
    </citation>
    <scope>NUCLEOTIDE SEQUENCE [LARGE SCALE GENOMIC DNA]</scope>
    <source>
        <strain evidence="2">S2_003_000_R2_4</strain>
    </source>
</reference>
<feature type="region of interest" description="Disordered" evidence="1">
    <location>
        <begin position="1"/>
        <end position="42"/>
    </location>
</feature>
<evidence type="ECO:0000313" key="3">
    <source>
        <dbReference type="Proteomes" id="UP000249393"/>
    </source>
</evidence>
<evidence type="ECO:0000313" key="2">
    <source>
        <dbReference type="EMBL" id="PZR30265.1"/>
    </source>
</evidence>